<feature type="domain" description="RES" evidence="1">
    <location>
        <begin position="38"/>
        <end position="187"/>
    </location>
</feature>
<dbReference type="InterPro" id="IPR014914">
    <property type="entry name" value="RES_dom"/>
</dbReference>
<protein>
    <submittedName>
        <fullName evidence="2">RES domain-containing protein</fullName>
    </submittedName>
</protein>
<organism evidence="2 3">
    <name type="scientific">Streptomyces pini</name>
    <dbReference type="NCBI Taxonomy" id="1520580"/>
    <lineage>
        <taxon>Bacteria</taxon>
        <taxon>Bacillati</taxon>
        <taxon>Actinomycetota</taxon>
        <taxon>Actinomycetes</taxon>
        <taxon>Kitasatosporales</taxon>
        <taxon>Streptomycetaceae</taxon>
        <taxon>Streptomyces</taxon>
    </lineage>
</organism>
<dbReference type="AlphaFoldDB" id="A0A1I3XRQ3"/>
<name>A0A1I3XRQ3_9ACTN</name>
<gene>
    <name evidence="2" type="ORF">SAMN05192584_104284</name>
</gene>
<accession>A0A1I3XRQ3</accession>
<dbReference type="Pfam" id="PF08808">
    <property type="entry name" value="RES"/>
    <property type="match status" value="1"/>
</dbReference>
<dbReference type="SMART" id="SM00953">
    <property type="entry name" value="RES"/>
    <property type="match status" value="1"/>
</dbReference>
<dbReference type="EMBL" id="FOSG01000004">
    <property type="protein sequence ID" value="SFK21731.1"/>
    <property type="molecule type" value="Genomic_DNA"/>
</dbReference>
<proteinExistence type="predicted"/>
<dbReference type="Proteomes" id="UP000198928">
    <property type="component" value="Unassembled WGS sequence"/>
</dbReference>
<evidence type="ECO:0000259" key="1">
    <source>
        <dbReference type="SMART" id="SM00953"/>
    </source>
</evidence>
<reference evidence="3" key="1">
    <citation type="submission" date="2016-10" db="EMBL/GenBank/DDBJ databases">
        <authorList>
            <person name="Varghese N."/>
            <person name="Submissions S."/>
        </authorList>
    </citation>
    <scope>NUCLEOTIDE SEQUENCE [LARGE SCALE GENOMIC DNA]</scope>
    <source>
        <strain evidence="3">PL19</strain>
    </source>
</reference>
<dbReference type="RefSeq" id="WP_093848797.1">
    <property type="nucleotide sequence ID" value="NZ_FOSG01000004.1"/>
</dbReference>
<evidence type="ECO:0000313" key="2">
    <source>
        <dbReference type="EMBL" id="SFK21731.1"/>
    </source>
</evidence>
<evidence type="ECO:0000313" key="3">
    <source>
        <dbReference type="Proteomes" id="UP000198928"/>
    </source>
</evidence>
<dbReference type="OrthoDB" id="4258344at2"/>
<sequence length="222" mass="25120">MALQIPPDGVTMAPVLTVLPAGTLLWRLHSDRYGPAEFNPRLAHGYFKGNRFDAMEPDGYPYLYAALEPVAALAEVFLRSREFENRTAVRMIPWAQASRYRLSAVRTAADVTLVDLTTAEGLAAVWQDEWLVDCEEREYDKTRYWVQLIRRHSAAAQGLCWTSKRCRPRRALQLFGDRCAPGTLVRIPEESYRLESATDLKEVNRLLEPLRAQVSVPEGLGG</sequence>
<keyword evidence="3" id="KW-1185">Reference proteome</keyword>